<dbReference type="Pfam" id="PF13424">
    <property type="entry name" value="TPR_12"/>
    <property type="match status" value="2"/>
</dbReference>
<comment type="caution">
    <text evidence="4">The sequence shown here is derived from an EMBL/GenBank/DDBJ whole genome shotgun (WGS) entry which is preliminary data.</text>
</comment>
<dbReference type="PANTHER" id="PTHR46082:SF11">
    <property type="entry name" value="AAA+ ATPASE DOMAIN-CONTAINING PROTEIN-RELATED"/>
    <property type="match status" value="1"/>
</dbReference>
<dbReference type="InterPro" id="IPR027417">
    <property type="entry name" value="P-loop_NTPase"/>
</dbReference>
<dbReference type="InterPro" id="IPR053137">
    <property type="entry name" value="NLR-like"/>
</dbReference>
<evidence type="ECO:0000256" key="2">
    <source>
        <dbReference type="SAM" id="MobiDB-lite"/>
    </source>
</evidence>
<proteinExistence type="predicted"/>
<dbReference type="OrthoDB" id="1658288at2759"/>
<feature type="region of interest" description="Disordered" evidence="2">
    <location>
        <begin position="1082"/>
        <end position="1102"/>
    </location>
</feature>
<organism evidence="4 5">
    <name type="scientific">Fusarium austroafricanum</name>
    <dbReference type="NCBI Taxonomy" id="2364996"/>
    <lineage>
        <taxon>Eukaryota</taxon>
        <taxon>Fungi</taxon>
        <taxon>Dikarya</taxon>
        <taxon>Ascomycota</taxon>
        <taxon>Pezizomycotina</taxon>
        <taxon>Sordariomycetes</taxon>
        <taxon>Hypocreomycetidae</taxon>
        <taxon>Hypocreales</taxon>
        <taxon>Nectriaceae</taxon>
        <taxon>Fusarium</taxon>
        <taxon>Fusarium concolor species complex</taxon>
    </lineage>
</organism>
<dbReference type="PROSITE" id="PS50005">
    <property type="entry name" value="TPR"/>
    <property type="match status" value="1"/>
</dbReference>
<keyword evidence="5" id="KW-1185">Reference proteome</keyword>
<keyword evidence="1" id="KW-0802">TPR repeat</keyword>
<sequence length="1102" mass="123776">MANIRRTYPDRTVNLDPDNYKVAWIAPLEIEAKAALYLLDERHHGRFSVGPGDDYVLQAGAMGGHNVVIATLPAGQEYGTGSAAALASTVKRLFPNLWFGLLVGVAAGLPDLFRGRDIRLGDILVGLPEGESAGLIAYDLGKETEDGFQLLRSGHSLAMTEPIVRSAIGSIKFEAPNESDIFLPYYEKIAYCEHAMGTFVDPGQDTDILYDDQDETIHRSKRSSHQRTRVWYGPIGSGDKLLKSAERRDELRDKYGIIGLEMEAAGTMNRIPVGVIRGVCDYGDQHKNKDWQPYAAAMAASYARALLDVIPSASQSDSRSATAKQMEDIAKVPASCYYIPLAKNPRFTGRADIIKELYEKLFGEQQVERMALVGLGGVGKTQIALHFAYHIKESHPEYSIFCVPTLSHESTERAYMEIAKKLGLEESSDEDVKEQVCQHLSSDEAGKWLLIVDNADDEKLIQGSEDEPGLEELFPQSEHGRILLTTRSGRVALDFAQPDVIDVEQLDQQEAINLFKGSLTQKKLLQNEELVVELLTRLTFLPLAITQAAAYLNQTRAPLQSYLKLLKGAETDLGKALGREFRDNTRYKGSRNAIGTTWIVSFEQIQQSDPLASDLLSFISFIEPKAIPQYILPGAEPEELEWAIGVLCNYSFLTRREDSEVFDMHNLVHAATRGWLEKKNQDTQVLNNAIIHIAKIFPWPNGSQFSSRREYVPHAMRLLDRNHEKTEDTYLLFDKIGRALRKDRRYAESLRCFEEVRSWQQKNLPETDSLRLSTEWFLADGYVQCQRSKDAIGILEHVVETQAQILAVDDHDQLSAQTTLGIAYLKEGQHKKAIEMLQEVMEVQKDLDESNRERLLDRLLTEHCLALAYINEGRSEGAIELLKHVIATRKNVLGEKHRETVVSQGLLASVYIDKGRPQDAIEMLENVVAVEQDILDDTDDSRLLSVERLAKAYLKVGRTQEGTRLFEYVLAVKKRIMDERDTSRLDTAHSLGIAYLAAGRTKDAIEILELLAATEEEALDEKDRNRMTTLHDLARAYLQDERIREAFNIFEHVGAVGAETLPEDDDQRKCSEEALRICKEILDEAHGSDDTDDSEEAGALLE</sequence>
<feature type="repeat" description="TPR" evidence="1">
    <location>
        <begin position="814"/>
        <end position="847"/>
    </location>
</feature>
<dbReference type="EMBL" id="JAADJG010000067">
    <property type="protein sequence ID" value="KAF4456158.1"/>
    <property type="molecule type" value="Genomic_DNA"/>
</dbReference>
<evidence type="ECO:0000256" key="1">
    <source>
        <dbReference type="PROSITE-ProRule" id="PRU00339"/>
    </source>
</evidence>
<dbReference type="Pfam" id="PF00931">
    <property type="entry name" value="NB-ARC"/>
    <property type="match status" value="1"/>
</dbReference>
<dbReference type="InterPro" id="IPR019734">
    <property type="entry name" value="TPR_rpt"/>
</dbReference>
<dbReference type="GO" id="GO:0009116">
    <property type="term" value="P:nucleoside metabolic process"/>
    <property type="evidence" value="ECO:0007669"/>
    <property type="project" value="InterPro"/>
</dbReference>
<evidence type="ECO:0000313" key="4">
    <source>
        <dbReference type="EMBL" id="KAF4456158.1"/>
    </source>
</evidence>
<dbReference type="Proteomes" id="UP000605986">
    <property type="component" value="Unassembled WGS sequence"/>
</dbReference>
<dbReference type="InterPro" id="IPR035994">
    <property type="entry name" value="Nucleoside_phosphorylase_sf"/>
</dbReference>
<dbReference type="Gene3D" id="1.25.40.10">
    <property type="entry name" value="Tetratricopeptide repeat domain"/>
    <property type="match status" value="2"/>
</dbReference>
<dbReference type="Gene3D" id="3.40.50.300">
    <property type="entry name" value="P-loop containing nucleotide triphosphate hydrolases"/>
    <property type="match status" value="1"/>
</dbReference>
<dbReference type="InterPro" id="IPR002182">
    <property type="entry name" value="NB-ARC"/>
</dbReference>
<dbReference type="AlphaFoldDB" id="A0A8H4KUV3"/>
<gene>
    <name evidence="4" type="ORF">F53441_1642</name>
</gene>
<dbReference type="SUPFAM" id="SSF53167">
    <property type="entry name" value="Purine and uridine phosphorylases"/>
    <property type="match status" value="1"/>
</dbReference>
<name>A0A8H4KUV3_9HYPO</name>
<evidence type="ECO:0000313" key="5">
    <source>
        <dbReference type="Proteomes" id="UP000605986"/>
    </source>
</evidence>
<feature type="domain" description="NB-ARC" evidence="3">
    <location>
        <begin position="353"/>
        <end position="523"/>
    </location>
</feature>
<protein>
    <submittedName>
        <fullName evidence="4">Kinesin light chain</fullName>
    </submittedName>
</protein>
<accession>A0A8H4KUV3</accession>
<dbReference type="GO" id="GO:0003824">
    <property type="term" value="F:catalytic activity"/>
    <property type="evidence" value="ECO:0007669"/>
    <property type="project" value="InterPro"/>
</dbReference>
<dbReference type="InterPro" id="IPR011990">
    <property type="entry name" value="TPR-like_helical_dom_sf"/>
</dbReference>
<dbReference type="GO" id="GO:0043531">
    <property type="term" value="F:ADP binding"/>
    <property type="evidence" value="ECO:0007669"/>
    <property type="project" value="InterPro"/>
</dbReference>
<dbReference type="Gene3D" id="3.40.50.1580">
    <property type="entry name" value="Nucleoside phosphorylase domain"/>
    <property type="match status" value="1"/>
</dbReference>
<evidence type="ECO:0000259" key="3">
    <source>
        <dbReference type="Pfam" id="PF00931"/>
    </source>
</evidence>
<dbReference type="SUPFAM" id="SSF48452">
    <property type="entry name" value="TPR-like"/>
    <property type="match status" value="2"/>
</dbReference>
<dbReference type="PANTHER" id="PTHR46082">
    <property type="entry name" value="ATP/GTP-BINDING PROTEIN-RELATED"/>
    <property type="match status" value="1"/>
</dbReference>
<reference evidence="4" key="1">
    <citation type="submission" date="2020-01" db="EMBL/GenBank/DDBJ databases">
        <title>Identification and distribution of gene clusters putatively required for synthesis of sphingolipid metabolism inhibitors in phylogenetically diverse species of the filamentous fungus Fusarium.</title>
        <authorList>
            <person name="Kim H.-S."/>
            <person name="Busman M."/>
            <person name="Brown D.W."/>
            <person name="Divon H."/>
            <person name="Uhlig S."/>
            <person name="Proctor R.H."/>
        </authorList>
    </citation>
    <scope>NUCLEOTIDE SEQUENCE</scope>
    <source>
        <strain evidence="4">NRRL 53441</strain>
    </source>
</reference>
<dbReference type="SUPFAM" id="SSF52540">
    <property type="entry name" value="P-loop containing nucleoside triphosphate hydrolases"/>
    <property type="match status" value="1"/>
</dbReference>
<dbReference type="SMART" id="SM00028">
    <property type="entry name" value="TPR"/>
    <property type="match status" value="5"/>
</dbReference>